<evidence type="ECO:0000256" key="6">
    <source>
        <dbReference type="SAM" id="MobiDB-lite"/>
    </source>
</evidence>
<dbReference type="GO" id="GO:0005524">
    <property type="term" value="F:ATP binding"/>
    <property type="evidence" value="ECO:0007669"/>
    <property type="project" value="UniProtKB-KW"/>
</dbReference>
<name>A0A9W9ZT39_9CNID</name>
<dbReference type="GO" id="GO:0004707">
    <property type="term" value="F:MAP kinase activity"/>
    <property type="evidence" value="ECO:0007669"/>
    <property type="project" value="UniProtKB-EC"/>
</dbReference>
<evidence type="ECO:0000313" key="9">
    <source>
        <dbReference type="Proteomes" id="UP001163046"/>
    </source>
</evidence>
<dbReference type="Gene3D" id="1.10.510.10">
    <property type="entry name" value="Transferase(Phosphotransferase) domain 1"/>
    <property type="match status" value="1"/>
</dbReference>
<keyword evidence="1" id="KW-0723">Serine/threonine-protein kinase</keyword>
<dbReference type="InterPro" id="IPR050117">
    <property type="entry name" value="MAPK"/>
</dbReference>
<feature type="compositionally biased region" description="Low complexity" evidence="6">
    <location>
        <begin position="207"/>
        <end position="217"/>
    </location>
</feature>
<dbReference type="InterPro" id="IPR011009">
    <property type="entry name" value="Kinase-like_dom_sf"/>
</dbReference>
<evidence type="ECO:0000256" key="4">
    <source>
        <dbReference type="ARBA" id="ARBA00022777"/>
    </source>
</evidence>
<comment type="caution">
    <text evidence="8">The sequence shown here is derived from an EMBL/GenBank/DDBJ whole genome shotgun (WGS) entry which is preliminary data.</text>
</comment>
<protein>
    <submittedName>
        <fullName evidence="8">Mitogen-activated protein kinase 7</fullName>
        <ecNumber evidence="8">2.7.11.24</ecNumber>
    </submittedName>
</protein>
<dbReference type="FunFam" id="1.10.510.10:FF:000624">
    <property type="entry name" value="Mitogen-activated protein kinase"/>
    <property type="match status" value="1"/>
</dbReference>
<dbReference type="PANTHER" id="PTHR24055">
    <property type="entry name" value="MITOGEN-ACTIVATED PROTEIN KINASE"/>
    <property type="match status" value="1"/>
</dbReference>
<dbReference type="SUPFAM" id="SSF56112">
    <property type="entry name" value="Protein kinase-like (PK-like)"/>
    <property type="match status" value="1"/>
</dbReference>
<accession>A0A9W9ZT39</accession>
<dbReference type="SMART" id="SM00220">
    <property type="entry name" value="S_TKc"/>
    <property type="match status" value="1"/>
</dbReference>
<gene>
    <name evidence="8" type="primary">MAPK7_2</name>
    <name evidence="8" type="ORF">OS493_004391</name>
</gene>
<keyword evidence="4 8" id="KW-0418">Kinase</keyword>
<sequence length="280" mass="31943">MARGLSSSPSEQKRVMTEYVATRWYRAPELMLSLNEYSEGIDMWSVGCIFAEMLGRKHLFPGTNYLNQLQLILSVVGTPSESFIERMGAERVKTYLRQLPMKEPVPLDKLYPKDKCHSDALDLLGKMLKLDPKERIAVGEALAHKYLKEYHCVDDEPLCFPPFEFDFEDIPFTKDDLKARILTEIKQFHTDRLLILSPVSCSPKELQSSQISSTQSSAKGKDKSAPKKGNIPVSSLKLVDVRQKMEQNLKRKKEKEENKSKKSKAARRQSENKETESKAG</sequence>
<evidence type="ECO:0000313" key="8">
    <source>
        <dbReference type="EMBL" id="KAJ7387397.1"/>
    </source>
</evidence>
<evidence type="ECO:0000256" key="3">
    <source>
        <dbReference type="ARBA" id="ARBA00022741"/>
    </source>
</evidence>
<dbReference type="EMBL" id="MU825874">
    <property type="protein sequence ID" value="KAJ7387397.1"/>
    <property type="molecule type" value="Genomic_DNA"/>
</dbReference>
<dbReference type="Proteomes" id="UP001163046">
    <property type="component" value="Unassembled WGS sequence"/>
</dbReference>
<dbReference type="EC" id="2.7.11.24" evidence="8"/>
<reference evidence="8" key="1">
    <citation type="submission" date="2023-01" db="EMBL/GenBank/DDBJ databases">
        <title>Genome assembly of the deep-sea coral Lophelia pertusa.</title>
        <authorList>
            <person name="Herrera S."/>
            <person name="Cordes E."/>
        </authorList>
    </citation>
    <scope>NUCLEOTIDE SEQUENCE</scope>
    <source>
        <strain evidence="8">USNM1676648</strain>
        <tissue evidence="8">Polyp</tissue>
    </source>
</reference>
<dbReference type="PROSITE" id="PS50011">
    <property type="entry name" value="PROTEIN_KINASE_DOM"/>
    <property type="match status" value="1"/>
</dbReference>
<evidence type="ECO:0000256" key="1">
    <source>
        <dbReference type="ARBA" id="ARBA00022527"/>
    </source>
</evidence>
<keyword evidence="2 8" id="KW-0808">Transferase</keyword>
<feature type="region of interest" description="Disordered" evidence="6">
    <location>
        <begin position="206"/>
        <end position="280"/>
    </location>
</feature>
<keyword evidence="3" id="KW-0547">Nucleotide-binding</keyword>
<dbReference type="AlphaFoldDB" id="A0A9W9ZT39"/>
<dbReference type="OrthoDB" id="192887at2759"/>
<evidence type="ECO:0000256" key="2">
    <source>
        <dbReference type="ARBA" id="ARBA00022679"/>
    </source>
</evidence>
<evidence type="ECO:0000259" key="7">
    <source>
        <dbReference type="PROSITE" id="PS50011"/>
    </source>
</evidence>
<keyword evidence="9" id="KW-1185">Reference proteome</keyword>
<proteinExistence type="predicted"/>
<dbReference type="InterPro" id="IPR000719">
    <property type="entry name" value="Prot_kinase_dom"/>
</dbReference>
<feature type="compositionally biased region" description="Basic and acidic residues" evidence="6">
    <location>
        <begin position="268"/>
        <end position="280"/>
    </location>
</feature>
<keyword evidence="5" id="KW-0067">ATP-binding</keyword>
<feature type="domain" description="Protein kinase" evidence="7">
    <location>
        <begin position="1"/>
        <end position="147"/>
    </location>
</feature>
<organism evidence="8 9">
    <name type="scientific">Desmophyllum pertusum</name>
    <dbReference type="NCBI Taxonomy" id="174260"/>
    <lineage>
        <taxon>Eukaryota</taxon>
        <taxon>Metazoa</taxon>
        <taxon>Cnidaria</taxon>
        <taxon>Anthozoa</taxon>
        <taxon>Hexacorallia</taxon>
        <taxon>Scleractinia</taxon>
        <taxon>Caryophylliina</taxon>
        <taxon>Caryophylliidae</taxon>
        <taxon>Desmophyllum</taxon>
    </lineage>
</organism>
<evidence type="ECO:0000256" key="5">
    <source>
        <dbReference type="ARBA" id="ARBA00022840"/>
    </source>
</evidence>
<feature type="compositionally biased region" description="Basic and acidic residues" evidence="6">
    <location>
        <begin position="239"/>
        <end position="260"/>
    </location>
</feature>
<dbReference type="Pfam" id="PF00069">
    <property type="entry name" value="Pkinase"/>
    <property type="match status" value="1"/>
</dbReference>